<accession>X1TIS3</accession>
<dbReference type="EMBL" id="BARW01017778">
    <property type="protein sequence ID" value="GAI91271.1"/>
    <property type="molecule type" value="Genomic_DNA"/>
</dbReference>
<keyword evidence="1" id="KW-0472">Membrane</keyword>
<reference evidence="3" key="1">
    <citation type="journal article" date="2014" name="Front. Microbiol.">
        <title>High frequency of phylogenetically diverse reductive dehalogenase-homologous genes in deep subseafloor sedimentary metagenomes.</title>
        <authorList>
            <person name="Kawai M."/>
            <person name="Futagami T."/>
            <person name="Toyoda A."/>
            <person name="Takaki Y."/>
            <person name="Nishi S."/>
            <person name="Hori S."/>
            <person name="Arai W."/>
            <person name="Tsubouchi T."/>
            <person name="Morono Y."/>
            <person name="Uchiyama I."/>
            <person name="Ito T."/>
            <person name="Fujiyama A."/>
            <person name="Inagaki F."/>
            <person name="Takami H."/>
        </authorList>
    </citation>
    <scope>NUCLEOTIDE SEQUENCE</scope>
    <source>
        <strain evidence="3">Expedition CK06-06</strain>
    </source>
</reference>
<evidence type="ECO:0000256" key="1">
    <source>
        <dbReference type="SAM" id="Phobius"/>
    </source>
</evidence>
<feature type="transmembrane region" description="Helical" evidence="1">
    <location>
        <begin position="144"/>
        <end position="165"/>
    </location>
</feature>
<gene>
    <name evidence="3" type="ORF">S12H4_30616</name>
</gene>
<keyword evidence="1" id="KW-1133">Transmembrane helix</keyword>
<comment type="caution">
    <text evidence="3">The sequence shown here is derived from an EMBL/GenBank/DDBJ whole genome shotgun (WGS) entry which is preliminary data.</text>
</comment>
<feature type="transmembrane region" description="Helical" evidence="1">
    <location>
        <begin position="94"/>
        <end position="115"/>
    </location>
</feature>
<dbReference type="AlphaFoldDB" id="X1TIS3"/>
<evidence type="ECO:0000313" key="3">
    <source>
        <dbReference type="EMBL" id="GAI91271.1"/>
    </source>
</evidence>
<dbReference type="Gene3D" id="2.60.40.1120">
    <property type="entry name" value="Carboxypeptidase-like, regulatory domain"/>
    <property type="match status" value="1"/>
</dbReference>
<dbReference type="CDD" id="cd07341">
    <property type="entry name" value="M56_BlaR1_MecR1_like"/>
    <property type="match status" value="1"/>
</dbReference>
<feature type="transmembrane region" description="Helical" evidence="1">
    <location>
        <begin position="6"/>
        <end position="27"/>
    </location>
</feature>
<dbReference type="InterPro" id="IPR008756">
    <property type="entry name" value="Peptidase_M56"/>
</dbReference>
<proteinExistence type="predicted"/>
<organism evidence="3">
    <name type="scientific">marine sediment metagenome</name>
    <dbReference type="NCBI Taxonomy" id="412755"/>
    <lineage>
        <taxon>unclassified sequences</taxon>
        <taxon>metagenomes</taxon>
        <taxon>ecological metagenomes</taxon>
    </lineage>
</organism>
<dbReference type="InterPro" id="IPR008969">
    <property type="entry name" value="CarboxyPept-like_regulatory"/>
</dbReference>
<feature type="transmembrane region" description="Helical" evidence="1">
    <location>
        <begin position="186"/>
        <end position="204"/>
    </location>
</feature>
<dbReference type="Pfam" id="PF05569">
    <property type="entry name" value="Peptidase_M56"/>
    <property type="match status" value="1"/>
</dbReference>
<sequence>AGIRPWHGVILILYLTGVILLAARLFYQAGFLIHEISKCGVRKISGMKVVVSKQIQSPFSFFSYIFLHPSQINESNLSNIIIHEKEHIRQRHGIDLFVVECLSVFQWFNPFVWFYRRSVKETHEFLADRAVIRQGIPLQNYQNLLLRFSLGQTYMGLVHTFNYSLGKKRMIMMKKSKSPNRRKWRVLFLLPVLVLLNLAFSNPFSGGSAFEYQKGTIDSHLVKGKVTAEDTNKPLPGASVIIKDTHTGTITDKNGDFSMEVEKENIMLSVSFIGYETLV</sequence>
<keyword evidence="1" id="KW-0812">Transmembrane</keyword>
<dbReference type="PANTHER" id="PTHR34978">
    <property type="entry name" value="POSSIBLE SENSOR-TRANSDUCER PROTEIN BLAR"/>
    <property type="match status" value="1"/>
</dbReference>
<dbReference type="InterPro" id="IPR052173">
    <property type="entry name" value="Beta-lactam_resp_regulator"/>
</dbReference>
<feature type="domain" description="Peptidase M56" evidence="2">
    <location>
        <begin position="42"/>
        <end position="154"/>
    </location>
</feature>
<feature type="non-terminal residue" evidence="3">
    <location>
        <position position="279"/>
    </location>
</feature>
<dbReference type="PANTHER" id="PTHR34978:SF3">
    <property type="entry name" value="SLR0241 PROTEIN"/>
    <property type="match status" value="1"/>
</dbReference>
<protein>
    <recommendedName>
        <fullName evidence="2">Peptidase M56 domain-containing protein</fullName>
    </recommendedName>
</protein>
<name>X1TIS3_9ZZZZ</name>
<feature type="non-terminal residue" evidence="3">
    <location>
        <position position="1"/>
    </location>
</feature>
<evidence type="ECO:0000259" key="2">
    <source>
        <dbReference type="Pfam" id="PF05569"/>
    </source>
</evidence>
<dbReference type="Pfam" id="PF13715">
    <property type="entry name" value="CarbopepD_reg_2"/>
    <property type="match status" value="1"/>
</dbReference>
<dbReference type="SUPFAM" id="SSF49464">
    <property type="entry name" value="Carboxypeptidase regulatory domain-like"/>
    <property type="match status" value="1"/>
</dbReference>